<dbReference type="Pfam" id="PF00400">
    <property type="entry name" value="WD40"/>
    <property type="match status" value="2"/>
</dbReference>
<dbReference type="InterPro" id="IPR016024">
    <property type="entry name" value="ARM-type_fold"/>
</dbReference>
<feature type="non-terminal residue" evidence="9">
    <location>
        <position position="1297"/>
    </location>
</feature>
<dbReference type="EC" id="2.3.2.27" evidence="3"/>
<feature type="domain" description="U-box" evidence="8">
    <location>
        <begin position="324"/>
        <end position="388"/>
    </location>
</feature>
<dbReference type="InterPro" id="IPR003613">
    <property type="entry name" value="Ubox_domain"/>
</dbReference>
<evidence type="ECO:0000259" key="8">
    <source>
        <dbReference type="SMART" id="SM00504"/>
    </source>
</evidence>
<dbReference type="InterPro" id="IPR013083">
    <property type="entry name" value="Znf_RING/FYVE/PHD"/>
</dbReference>
<keyword evidence="6" id="KW-0677">Repeat</keyword>
<reference evidence="9 10" key="1">
    <citation type="journal article" date="2021" name="Nat. Plants">
        <title>The Taxus genome provides insights into paclitaxel biosynthesis.</title>
        <authorList>
            <person name="Xiong X."/>
            <person name="Gou J."/>
            <person name="Liao Q."/>
            <person name="Li Y."/>
            <person name="Zhou Q."/>
            <person name="Bi G."/>
            <person name="Li C."/>
            <person name="Du R."/>
            <person name="Wang X."/>
            <person name="Sun T."/>
            <person name="Guo L."/>
            <person name="Liang H."/>
            <person name="Lu P."/>
            <person name="Wu Y."/>
            <person name="Zhang Z."/>
            <person name="Ro D.K."/>
            <person name="Shang Y."/>
            <person name="Huang S."/>
            <person name="Yan J."/>
        </authorList>
    </citation>
    <scope>NUCLEOTIDE SEQUENCE [LARGE SCALE GENOMIC DNA]</scope>
    <source>
        <strain evidence="9">Ta-2019</strain>
    </source>
</reference>
<dbReference type="Proteomes" id="UP000824469">
    <property type="component" value="Unassembled WGS sequence"/>
</dbReference>
<feature type="non-terminal residue" evidence="9">
    <location>
        <position position="1"/>
    </location>
</feature>
<evidence type="ECO:0000313" key="9">
    <source>
        <dbReference type="EMBL" id="KAH9315850.1"/>
    </source>
</evidence>
<dbReference type="InterPro" id="IPR015943">
    <property type="entry name" value="WD40/YVTN_repeat-like_dom_sf"/>
</dbReference>
<organism evidence="9 10">
    <name type="scientific">Taxus chinensis</name>
    <name type="common">Chinese yew</name>
    <name type="synonym">Taxus wallichiana var. chinensis</name>
    <dbReference type="NCBI Taxonomy" id="29808"/>
    <lineage>
        <taxon>Eukaryota</taxon>
        <taxon>Viridiplantae</taxon>
        <taxon>Streptophyta</taxon>
        <taxon>Embryophyta</taxon>
        <taxon>Tracheophyta</taxon>
        <taxon>Spermatophyta</taxon>
        <taxon>Pinopsida</taxon>
        <taxon>Pinidae</taxon>
        <taxon>Conifers II</taxon>
        <taxon>Cupressales</taxon>
        <taxon>Taxaceae</taxon>
        <taxon>Taxus</taxon>
    </lineage>
</organism>
<evidence type="ECO:0000256" key="2">
    <source>
        <dbReference type="ARBA" id="ARBA00004906"/>
    </source>
</evidence>
<evidence type="ECO:0000256" key="4">
    <source>
        <dbReference type="ARBA" id="ARBA00022574"/>
    </source>
</evidence>
<evidence type="ECO:0000256" key="5">
    <source>
        <dbReference type="ARBA" id="ARBA00022679"/>
    </source>
</evidence>
<dbReference type="SUPFAM" id="SSF57850">
    <property type="entry name" value="RING/U-box"/>
    <property type="match status" value="1"/>
</dbReference>
<evidence type="ECO:0000313" key="10">
    <source>
        <dbReference type="Proteomes" id="UP000824469"/>
    </source>
</evidence>
<evidence type="ECO:0000256" key="1">
    <source>
        <dbReference type="ARBA" id="ARBA00000900"/>
    </source>
</evidence>
<keyword evidence="10" id="KW-1185">Reference proteome</keyword>
<dbReference type="InterPro" id="IPR001680">
    <property type="entry name" value="WD40_rpt"/>
</dbReference>
<evidence type="ECO:0000256" key="7">
    <source>
        <dbReference type="PROSITE-ProRule" id="PRU00221"/>
    </source>
</evidence>
<dbReference type="InterPro" id="IPR019775">
    <property type="entry name" value="WD40_repeat_CS"/>
</dbReference>
<dbReference type="Pfam" id="PF23628">
    <property type="entry name" value="ARM_LIN_C"/>
    <property type="match status" value="1"/>
</dbReference>
<proteinExistence type="predicted"/>
<dbReference type="PROSITE" id="PS50082">
    <property type="entry name" value="WD_REPEATS_2"/>
    <property type="match status" value="2"/>
</dbReference>
<keyword evidence="4 7" id="KW-0853">WD repeat</keyword>
<accession>A0AA38G5X8</accession>
<dbReference type="InterPro" id="IPR036322">
    <property type="entry name" value="WD40_repeat_dom_sf"/>
</dbReference>
<dbReference type="Pfam" id="PF04564">
    <property type="entry name" value="U-box"/>
    <property type="match status" value="1"/>
</dbReference>
<dbReference type="Gene3D" id="3.30.40.10">
    <property type="entry name" value="Zinc/RING finger domain, C3HC4 (zinc finger)"/>
    <property type="match status" value="1"/>
</dbReference>
<dbReference type="Pfam" id="PF23568">
    <property type="entry name" value="ARM_LIN"/>
    <property type="match status" value="1"/>
</dbReference>
<dbReference type="SMART" id="SM00320">
    <property type="entry name" value="WD40"/>
    <property type="match status" value="3"/>
</dbReference>
<evidence type="ECO:0000256" key="3">
    <source>
        <dbReference type="ARBA" id="ARBA00012483"/>
    </source>
</evidence>
<dbReference type="SMART" id="SM00504">
    <property type="entry name" value="Ubox"/>
    <property type="match status" value="1"/>
</dbReference>
<dbReference type="EMBL" id="JAHRHJ020000005">
    <property type="protein sequence ID" value="KAH9315850.1"/>
    <property type="molecule type" value="Genomic_DNA"/>
</dbReference>
<dbReference type="PANTHER" id="PTHR47446:SF2">
    <property type="entry name" value="RING-TYPE E3 UBIQUITIN TRANSFERASE"/>
    <property type="match status" value="1"/>
</dbReference>
<protein>
    <recommendedName>
        <fullName evidence="3">RING-type E3 ubiquitin transferase</fullName>
        <ecNumber evidence="3">2.3.2.27</ecNumber>
    </recommendedName>
</protein>
<dbReference type="InterPro" id="IPR052858">
    <property type="entry name" value="E3_ubiquitin-ligase_LIN"/>
</dbReference>
<dbReference type="PROSITE" id="PS00678">
    <property type="entry name" value="WD_REPEATS_1"/>
    <property type="match status" value="1"/>
</dbReference>
<dbReference type="Gene3D" id="2.130.10.10">
    <property type="entry name" value="YVTN repeat-like/Quinoprotein amine dehydrogenase"/>
    <property type="match status" value="2"/>
</dbReference>
<comment type="pathway">
    <text evidence="2">Protein modification; protein ubiquitination.</text>
</comment>
<name>A0AA38G5X8_TAXCH</name>
<feature type="repeat" description="WD" evidence="7">
    <location>
        <begin position="1061"/>
        <end position="1094"/>
    </location>
</feature>
<dbReference type="Gene3D" id="1.25.10.10">
    <property type="entry name" value="Leucine-rich Repeat Variant"/>
    <property type="match status" value="1"/>
</dbReference>
<dbReference type="PROSITE" id="PS50294">
    <property type="entry name" value="WD_REPEATS_REGION"/>
    <property type="match status" value="1"/>
</dbReference>
<gene>
    <name evidence="9" type="ORF">KI387_024477</name>
</gene>
<dbReference type="Pfam" id="PF23654">
    <property type="entry name" value="ARM_LIN_2nd"/>
    <property type="match status" value="1"/>
</dbReference>
<dbReference type="InterPro" id="IPR055566">
    <property type="entry name" value="ARM_LIN"/>
</dbReference>
<sequence>VWYNEQYDIIDADYNPALSYDPERSRKLKRLRKLYNRQLDEGTRQFALYYKEWLMIGVKARGASTVNPPLTPPKEIESSLGTVFAGRGFISPLCTPAPTRNPSEAVFDTPKRARKLGKTTLGMSNAEGNKTMTSMPEIQETNADLEFEELEIGPYDHEVEFGAWHIKKVSPGMTDGQAKGAVERISANGILLERKELKEEELLEVWEHTSNDRTFLEQSSTIYKLSDGKINQLTSSKFSEVASCLQQSNANSCSPLSPLSSSEMNEPTFGSEIETEISPSANLGGECTKDNDTVSMSNNSVSDNAGLEPQNAVKQSGDIRVPKGLVFPLTDQLFEDPAAIETGHSYECAAIQEKFNHGNTTRPITWKKFESATPTNADSTLKQVVDTWKIAHSGILTEHGYANARLEHTVPRQYRSENQMDVSSLTEQSSKQFSGKLNVNRKMETSSPKSFPNKRFSQFEKESLNSIPSISHDLLSNLKQAQAILCTSNNLIECEEAALTIARVWLDSSSNPIVEASLSKAAIIDELMEVLATSDNEEVLQKIVCILAELAVKNDLNRKIILRADSDLEIIMRIIKSNIFPHAVILLHLLKPPPSKLVLLDLIPLLLAVIENTSDLESLRLSQCTPQEAAILLLEQLLAVSDNTKNRENVKQIISLGGIPFLLRRLELGSVQGKISATSVLCRCMQVDGNSRHILVRDVKKASVLELLHQGMSRTGAIAFLTELLCLDRRSLINKFLCELQKEGLLNTMHVLLVFLQTSSLEQQPMAAALLLQLELLVQPQRYSVYREEALDAIITALHCEMDKKAQLQAAKALTILGGRFSHLGRALLEAWLLKRAGLENDIIHSLTEEQCSLEEAMKRWNEEKKATNDWERNMTSVLLTKGKSLFEALAKSLSGQIPELAKLCLVTATWLNCALTSMPDTGMQLVACSILLPRLVACLRHDKQVEERILAALSLHSYMQNPECLQLISTFAQEIIGPLRRLKWVTWTAKELLDVVTNDPLHKSHADIFIHGEVAQMDASENGRTEALTYGKRKLYSGHSDGTIKVWDVRNQQPKLITEVKKHKSSVTCLAISQSSDRLFSTSADKSIRVWKLGFEELVCVQVVQTKEAVQRISVNALLTFIISEGYGIKVLDKFGLEKMLNGNKHVQGVAVAENKVYCGCSDWSIQEVDLQTGEVMSWQPGQAMSGGKQSTRCELQVFKDCLYIAGNSIEGVSTEVWNLKNKSLAAKLSTVTDVIAMAVNEDFIYLGCNASTGLIEVWLREKVQKVAVICIESRISALAFGEDVLYGASEDGKIR</sequence>
<dbReference type="OMA" id="KEWLMIG"/>
<dbReference type="PANTHER" id="PTHR47446">
    <property type="entry name" value="RING-TYPE E3 UBIQUITIN TRANSFERASE"/>
    <property type="match status" value="1"/>
</dbReference>
<keyword evidence="5" id="KW-0808">Transferase</keyword>
<comment type="catalytic activity">
    <reaction evidence="1">
        <text>S-ubiquitinyl-[E2 ubiquitin-conjugating enzyme]-L-cysteine + [acceptor protein]-L-lysine = [E2 ubiquitin-conjugating enzyme]-L-cysteine + N(6)-ubiquitinyl-[acceptor protein]-L-lysine.</text>
        <dbReference type="EC" id="2.3.2.27"/>
    </reaction>
</comment>
<dbReference type="SUPFAM" id="SSF48371">
    <property type="entry name" value="ARM repeat"/>
    <property type="match status" value="1"/>
</dbReference>
<feature type="repeat" description="WD" evidence="7">
    <location>
        <begin position="1036"/>
        <end position="1058"/>
    </location>
</feature>
<evidence type="ECO:0000256" key="6">
    <source>
        <dbReference type="ARBA" id="ARBA00022737"/>
    </source>
</evidence>
<dbReference type="GO" id="GO:0061630">
    <property type="term" value="F:ubiquitin protein ligase activity"/>
    <property type="evidence" value="ECO:0007669"/>
    <property type="project" value="UniProtKB-EC"/>
</dbReference>
<dbReference type="InterPro" id="IPR056514">
    <property type="entry name" value="ARM_LIN_2nd"/>
</dbReference>
<dbReference type="GO" id="GO:0016567">
    <property type="term" value="P:protein ubiquitination"/>
    <property type="evidence" value="ECO:0007669"/>
    <property type="project" value="InterPro"/>
</dbReference>
<dbReference type="InterPro" id="IPR011989">
    <property type="entry name" value="ARM-like"/>
</dbReference>
<dbReference type="InterPro" id="IPR056512">
    <property type="entry name" value="LIN_N"/>
</dbReference>
<comment type="caution">
    <text evidence="9">The sequence shown here is derived from an EMBL/GenBank/DDBJ whole genome shotgun (WGS) entry which is preliminary data.</text>
</comment>
<dbReference type="SUPFAM" id="SSF50978">
    <property type="entry name" value="WD40 repeat-like"/>
    <property type="match status" value="1"/>
</dbReference>